<accession>A0ABD2JM59</accession>
<feature type="region of interest" description="Disordered" evidence="1">
    <location>
        <begin position="487"/>
        <end position="518"/>
    </location>
</feature>
<name>A0ABD2JM59_9BILA</name>
<dbReference type="PANTHER" id="PTHR22714">
    <property type="entry name" value="PROTEIN CBG02446-RELATED"/>
    <property type="match status" value="1"/>
</dbReference>
<reference evidence="3 4" key="1">
    <citation type="submission" date="2024-10" db="EMBL/GenBank/DDBJ databases">
        <authorList>
            <person name="Kim D."/>
        </authorList>
    </citation>
    <scope>NUCLEOTIDE SEQUENCE [LARGE SCALE GENOMIC DNA]</scope>
    <source>
        <strain evidence="3">BH-2024</strain>
    </source>
</reference>
<dbReference type="InterPro" id="IPR040128">
    <property type="entry name" value="T25E4.2-like"/>
</dbReference>
<dbReference type="AlphaFoldDB" id="A0ABD2JM59"/>
<feature type="transmembrane region" description="Helical" evidence="2">
    <location>
        <begin position="147"/>
        <end position="168"/>
    </location>
</feature>
<dbReference type="Gene3D" id="3.40.190.10">
    <property type="entry name" value="Periplasmic binding protein-like II"/>
    <property type="match status" value="1"/>
</dbReference>
<evidence type="ECO:0000313" key="3">
    <source>
        <dbReference type="EMBL" id="KAL3091698.1"/>
    </source>
</evidence>
<evidence type="ECO:0000256" key="2">
    <source>
        <dbReference type="SAM" id="Phobius"/>
    </source>
</evidence>
<sequence length="518" mass="59947">MIDYSNQQSRKLRVLFTRTPPEAFDNCRKFPTLRPTLACPFPGWCAEVIGFLAEFMRLKIEPVDYKNVAGHVNWGKFTNGTWDGVFGMIYNGSVDTVCQFFQYTDKRANYFSFSYPVTSQTKLFFLVHARVMDFSSRMWNTFSPYGLSTWMALALMLVLQSLYCIWLTKVEAKMSSNRRRYSKMQVVWKLVRFQLYQPDRFDCFTAAGNFSLLVFTIMQCRLLMDMYQTLLLSSLLQPAPNNPFTNAGEMIKLVARKQYQFVTNYKHSWYFEEILMANSSYEMSLRAAIGENIVETKNIMEVVKLVEKGGYISPIQENSMTMVSVRSRCNFALISDGLPSMPAHFIFAKNAPILPALNRAIVMNRDFIRRTYRKYMLYGYRFDDGERPAECIGKDKATRLYDKQFAKRRGRGENPEMKPLDLIAMFGIFFLFSIGSSLSILAFCIETSYYNKQQQLIYRQKLRIVLLGPVLAFHLAMIRVQTALTNKSEEGTDDGTERGGERGRRTTNASQTEERTIL</sequence>
<evidence type="ECO:0000256" key="1">
    <source>
        <dbReference type="SAM" id="MobiDB-lite"/>
    </source>
</evidence>
<keyword evidence="4" id="KW-1185">Reference proteome</keyword>
<keyword evidence="2" id="KW-0812">Transmembrane</keyword>
<dbReference type="PANTHER" id="PTHR22714:SF7">
    <property type="entry name" value="SOLUTE-BINDING PROTEIN FAMILY 3_N-TERMINAL DOMAIN-CONTAINING PROTEIN"/>
    <property type="match status" value="1"/>
</dbReference>
<gene>
    <name evidence="3" type="ORF">niasHT_024280</name>
</gene>
<dbReference type="SUPFAM" id="SSF53850">
    <property type="entry name" value="Periplasmic binding protein-like II"/>
    <property type="match status" value="1"/>
</dbReference>
<dbReference type="EMBL" id="JBICBT010000941">
    <property type="protein sequence ID" value="KAL3091698.1"/>
    <property type="molecule type" value="Genomic_DNA"/>
</dbReference>
<feature type="compositionally biased region" description="Basic and acidic residues" evidence="1">
    <location>
        <begin position="487"/>
        <end position="504"/>
    </location>
</feature>
<protein>
    <submittedName>
        <fullName evidence="3">Uncharacterized protein</fullName>
    </submittedName>
</protein>
<comment type="caution">
    <text evidence="3">The sequence shown here is derived from an EMBL/GenBank/DDBJ whole genome shotgun (WGS) entry which is preliminary data.</text>
</comment>
<feature type="transmembrane region" description="Helical" evidence="2">
    <location>
        <begin position="422"/>
        <end position="443"/>
    </location>
</feature>
<organism evidence="3 4">
    <name type="scientific">Heterodera trifolii</name>
    <dbReference type="NCBI Taxonomy" id="157864"/>
    <lineage>
        <taxon>Eukaryota</taxon>
        <taxon>Metazoa</taxon>
        <taxon>Ecdysozoa</taxon>
        <taxon>Nematoda</taxon>
        <taxon>Chromadorea</taxon>
        <taxon>Rhabditida</taxon>
        <taxon>Tylenchina</taxon>
        <taxon>Tylenchomorpha</taxon>
        <taxon>Tylenchoidea</taxon>
        <taxon>Heteroderidae</taxon>
        <taxon>Heteroderinae</taxon>
        <taxon>Heterodera</taxon>
    </lineage>
</organism>
<keyword evidence="2" id="KW-1133">Transmembrane helix</keyword>
<dbReference type="Proteomes" id="UP001620626">
    <property type="component" value="Unassembled WGS sequence"/>
</dbReference>
<evidence type="ECO:0000313" key="4">
    <source>
        <dbReference type="Proteomes" id="UP001620626"/>
    </source>
</evidence>
<feature type="transmembrane region" description="Helical" evidence="2">
    <location>
        <begin position="464"/>
        <end position="484"/>
    </location>
</feature>
<proteinExistence type="predicted"/>
<keyword evidence="2" id="KW-0472">Membrane</keyword>